<dbReference type="AlphaFoldDB" id="A0A2H1IY09"/>
<evidence type="ECO:0000313" key="3">
    <source>
        <dbReference type="Proteomes" id="UP000234498"/>
    </source>
</evidence>
<evidence type="ECO:0000256" key="1">
    <source>
        <dbReference type="SAM" id="MobiDB-lite"/>
    </source>
</evidence>
<feature type="compositionally biased region" description="Basic and acidic residues" evidence="1">
    <location>
        <begin position="60"/>
        <end position="69"/>
    </location>
</feature>
<sequence length="90" mass="9445">MTDQTDSQKKVDKINDKLDELGARASGPDVAYGATPGYADDVSEEDLEKLAEAEGVTLRRLPDGSHEAIDESAVTPSSDTSSAEDSSAES</sequence>
<feature type="compositionally biased region" description="Low complexity" evidence="1">
    <location>
        <begin position="77"/>
        <end position="90"/>
    </location>
</feature>
<organism evidence="2 3">
    <name type="scientific">Brevibacterium linens</name>
    <dbReference type="NCBI Taxonomy" id="1703"/>
    <lineage>
        <taxon>Bacteria</taxon>
        <taxon>Bacillati</taxon>
        <taxon>Actinomycetota</taxon>
        <taxon>Actinomycetes</taxon>
        <taxon>Micrococcales</taxon>
        <taxon>Brevibacteriaceae</taxon>
        <taxon>Brevibacterium</taxon>
    </lineage>
</organism>
<dbReference type="Proteomes" id="UP000234498">
    <property type="component" value="Unassembled WGS sequence"/>
</dbReference>
<name>A0A2H1IY09_BRELN</name>
<proteinExistence type="predicted"/>
<dbReference type="EMBL" id="FXZA01000007">
    <property type="protein sequence ID" value="SMX80038.1"/>
    <property type="molecule type" value="Genomic_DNA"/>
</dbReference>
<feature type="region of interest" description="Disordered" evidence="1">
    <location>
        <begin position="1"/>
        <end position="41"/>
    </location>
</feature>
<evidence type="ECO:0000313" key="2">
    <source>
        <dbReference type="EMBL" id="SMX80038.1"/>
    </source>
</evidence>
<dbReference type="RefSeq" id="WP_101555135.1">
    <property type="nucleotide sequence ID" value="NZ_FXZA01000007.1"/>
</dbReference>
<dbReference type="OrthoDB" id="4804956at2"/>
<feature type="region of interest" description="Disordered" evidence="1">
    <location>
        <begin position="56"/>
        <end position="90"/>
    </location>
</feature>
<gene>
    <name evidence="2" type="ORF">BLIN101_01704</name>
</gene>
<reference evidence="2 3" key="1">
    <citation type="submission" date="2017-03" db="EMBL/GenBank/DDBJ databases">
        <authorList>
            <person name="Afonso C.L."/>
            <person name="Miller P.J."/>
            <person name="Scott M.A."/>
            <person name="Spackman E."/>
            <person name="Goraichik I."/>
            <person name="Dimitrov K.M."/>
            <person name="Suarez D.L."/>
            <person name="Swayne D.E."/>
        </authorList>
    </citation>
    <scope>NUCLEOTIDE SEQUENCE [LARGE SCALE GENOMIC DNA]</scope>
    <source>
        <strain evidence="2 3">Mu101</strain>
    </source>
</reference>
<protein>
    <submittedName>
        <fullName evidence="2">Uncharacterized protein</fullName>
    </submittedName>
</protein>
<accession>A0A2H1IY09</accession>
<feature type="compositionally biased region" description="Basic and acidic residues" evidence="1">
    <location>
        <begin position="1"/>
        <end position="22"/>
    </location>
</feature>